<keyword evidence="2" id="KW-0238">DNA-binding</keyword>
<dbReference type="Proteomes" id="UP001596434">
    <property type="component" value="Unassembled WGS sequence"/>
</dbReference>
<evidence type="ECO:0000256" key="3">
    <source>
        <dbReference type="ARBA" id="ARBA00023163"/>
    </source>
</evidence>
<sequence length="124" mass="13567">MADATSSPAPTCDVDGTCYCPLTGVITTLSRKYAMQLVSIIGAHDSLRFAEIEAHLASASTSTISKRLDEFEAAGLVSRTQYNEMPPRVEYALTEDGHELRERLEPLLEWASETDDAPKDDSDT</sequence>
<keyword evidence="7" id="KW-1185">Reference proteome</keyword>
<dbReference type="InterPro" id="IPR002577">
    <property type="entry name" value="HTH_HxlR"/>
</dbReference>
<proteinExistence type="predicted"/>
<protein>
    <submittedName>
        <fullName evidence="6">Winged helix-turn-helix transcriptional regulator</fullName>
    </submittedName>
</protein>
<evidence type="ECO:0000256" key="4">
    <source>
        <dbReference type="SAM" id="MobiDB-lite"/>
    </source>
</evidence>
<reference evidence="6 7" key="1">
    <citation type="journal article" date="2019" name="Int. J. Syst. Evol. Microbiol.">
        <title>The Global Catalogue of Microorganisms (GCM) 10K type strain sequencing project: providing services to taxonomists for standard genome sequencing and annotation.</title>
        <authorList>
            <consortium name="The Broad Institute Genomics Platform"/>
            <consortium name="The Broad Institute Genome Sequencing Center for Infectious Disease"/>
            <person name="Wu L."/>
            <person name="Ma J."/>
        </authorList>
    </citation>
    <scope>NUCLEOTIDE SEQUENCE [LARGE SCALE GENOMIC DNA]</scope>
    <source>
        <strain evidence="6 7">GX21</strain>
    </source>
</reference>
<gene>
    <name evidence="6" type="ORF">ACFQKE_12840</name>
</gene>
<dbReference type="InterPro" id="IPR036388">
    <property type="entry name" value="WH-like_DNA-bd_sf"/>
</dbReference>
<dbReference type="SUPFAM" id="SSF46785">
    <property type="entry name" value="Winged helix' DNA-binding domain"/>
    <property type="match status" value="1"/>
</dbReference>
<dbReference type="RefSeq" id="WP_379704740.1">
    <property type="nucleotide sequence ID" value="NZ_JBHTAT010000001.1"/>
</dbReference>
<evidence type="ECO:0000313" key="7">
    <source>
        <dbReference type="Proteomes" id="UP001596434"/>
    </source>
</evidence>
<feature type="region of interest" description="Disordered" evidence="4">
    <location>
        <begin position="104"/>
        <end position="124"/>
    </location>
</feature>
<dbReference type="EMBL" id="JBHTAT010000001">
    <property type="protein sequence ID" value="MFC7256171.1"/>
    <property type="molecule type" value="Genomic_DNA"/>
</dbReference>
<accession>A0ABD6A0J0</accession>
<dbReference type="Pfam" id="PF01638">
    <property type="entry name" value="HxlR"/>
    <property type="match status" value="1"/>
</dbReference>
<name>A0ABD6A0J0_9EURY</name>
<evidence type="ECO:0000256" key="1">
    <source>
        <dbReference type="ARBA" id="ARBA00023015"/>
    </source>
</evidence>
<dbReference type="GeneID" id="96954552"/>
<keyword evidence="3" id="KW-0804">Transcription</keyword>
<dbReference type="InterPro" id="IPR036390">
    <property type="entry name" value="WH_DNA-bd_sf"/>
</dbReference>
<dbReference type="PANTHER" id="PTHR33204">
    <property type="entry name" value="TRANSCRIPTIONAL REGULATOR, MARR FAMILY"/>
    <property type="match status" value="1"/>
</dbReference>
<dbReference type="AlphaFoldDB" id="A0ABD6A0J0"/>
<comment type="caution">
    <text evidence="6">The sequence shown here is derived from an EMBL/GenBank/DDBJ whole genome shotgun (WGS) entry which is preliminary data.</text>
</comment>
<evidence type="ECO:0000256" key="2">
    <source>
        <dbReference type="ARBA" id="ARBA00023125"/>
    </source>
</evidence>
<evidence type="ECO:0000313" key="6">
    <source>
        <dbReference type="EMBL" id="MFC7256171.1"/>
    </source>
</evidence>
<dbReference type="GO" id="GO:0003677">
    <property type="term" value="F:DNA binding"/>
    <property type="evidence" value="ECO:0007669"/>
    <property type="project" value="UniProtKB-KW"/>
</dbReference>
<organism evidence="6 7">
    <name type="scientific">Haloplanus litoreus</name>
    <dbReference type="NCBI Taxonomy" id="767515"/>
    <lineage>
        <taxon>Archaea</taxon>
        <taxon>Methanobacteriati</taxon>
        <taxon>Methanobacteriota</taxon>
        <taxon>Stenosarchaea group</taxon>
        <taxon>Halobacteria</taxon>
        <taxon>Halobacteriales</taxon>
        <taxon>Haloferacaceae</taxon>
        <taxon>Haloplanus</taxon>
    </lineage>
</organism>
<evidence type="ECO:0000259" key="5">
    <source>
        <dbReference type="PROSITE" id="PS51118"/>
    </source>
</evidence>
<dbReference type="PROSITE" id="PS51118">
    <property type="entry name" value="HTH_HXLR"/>
    <property type="match status" value="1"/>
</dbReference>
<keyword evidence="1" id="KW-0805">Transcription regulation</keyword>
<dbReference type="PANTHER" id="PTHR33204:SF18">
    <property type="entry name" value="TRANSCRIPTIONAL REGULATORY PROTEIN"/>
    <property type="match status" value="1"/>
</dbReference>
<feature type="domain" description="HTH hxlR-type" evidence="5">
    <location>
        <begin position="20"/>
        <end position="119"/>
    </location>
</feature>
<dbReference type="Gene3D" id="1.10.10.10">
    <property type="entry name" value="Winged helix-like DNA-binding domain superfamily/Winged helix DNA-binding domain"/>
    <property type="match status" value="1"/>
</dbReference>